<evidence type="ECO:0000256" key="1">
    <source>
        <dbReference type="ARBA" id="ARBA00007698"/>
    </source>
</evidence>
<evidence type="ECO:0000256" key="5">
    <source>
        <dbReference type="ARBA" id="ARBA00023274"/>
    </source>
</evidence>
<dbReference type="GO" id="GO:0000027">
    <property type="term" value="P:ribosomal large subunit assembly"/>
    <property type="evidence" value="ECO:0007669"/>
    <property type="project" value="UniProtKB-UniRule"/>
</dbReference>
<keyword evidence="10" id="KW-1185">Reference proteome</keyword>
<dbReference type="PROSITE" id="PS00937">
    <property type="entry name" value="RIBOSOMAL_L20"/>
    <property type="match status" value="1"/>
</dbReference>
<dbReference type="InterPro" id="IPR035566">
    <property type="entry name" value="Ribosomal_protein_bL20_C"/>
</dbReference>
<gene>
    <name evidence="7" type="primary">rplT</name>
    <name evidence="9" type="ORF">SAMN02745150_00400</name>
</gene>
<keyword evidence="5 7" id="KW-0687">Ribonucleoprotein</keyword>
<dbReference type="RefSeq" id="WP_092317907.1">
    <property type="nucleotide sequence ID" value="NZ_FOKY01000001.1"/>
</dbReference>
<proteinExistence type="inferred from homology"/>
<keyword evidence="2 7" id="KW-0699">rRNA-binding</keyword>
<dbReference type="HAMAP" id="MF_00382">
    <property type="entry name" value="Ribosomal_bL20"/>
    <property type="match status" value="1"/>
</dbReference>
<evidence type="ECO:0000256" key="7">
    <source>
        <dbReference type="HAMAP-Rule" id="MF_00382"/>
    </source>
</evidence>
<evidence type="ECO:0000256" key="3">
    <source>
        <dbReference type="ARBA" id="ARBA00022884"/>
    </source>
</evidence>
<evidence type="ECO:0000256" key="6">
    <source>
        <dbReference type="ARBA" id="ARBA00035172"/>
    </source>
</evidence>
<organism evidence="9 10">
    <name type="scientific">Brevinema andersonii</name>
    <dbReference type="NCBI Taxonomy" id="34097"/>
    <lineage>
        <taxon>Bacteria</taxon>
        <taxon>Pseudomonadati</taxon>
        <taxon>Spirochaetota</taxon>
        <taxon>Spirochaetia</taxon>
        <taxon>Brevinematales</taxon>
        <taxon>Brevinemataceae</taxon>
        <taxon>Brevinema</taxon>
    </lineage>
</organism>
<name>A0A1I1DDF4_BREAD</name>
<dbReference type="STRING" id="34097.SAMN02745150_00400"/>
<evidence type="ECO:0000256" key="2">
    <source>
        <dbReference type="ARBA" id="ARBA00022730"/>
    </source>
</evidence>
<dbReference type="InterPro" id="IPR049946">
    <property type="entry name" value="RIBOSOMAL_L20_CS"/>
</dbReference>
<dbReference type="GO" id="GO:0003735">
    <property type="term" value="F:structural constituent of ribosome"/>
    <property type="evidence" value="ECO:0007669"/>
    <property type="project" value="InterPro"/>
</dbReference>
<dbReference type="InterPro" id="IPR005813">
    <property type="entry name" value="Ribosomal_bL20"/>
</dbReference>
<dbReference type="OrthoDB" id="9808966at2"/>
<sequence>MRVTSSVTTRARHKKILKLAKGFTGARRVRFNAANEAVLHAMRFEYIHRRTKKRDLKRLWITRINAFTRAEGLTYSRFIEGLKKANIAVDRKILAWLAMNDTSAMKAYVELSKKALGI</sequence>
<dbReference type="Pfam" id="PF00453">
    <property type="entry name" value="Ribosomal_L20"/>
    <property type="match status" value="1"/>
</dbReference>
<keyword evidence="4 7" id="KW-0689">Ribosomal protein</keyword>
<dbReference type="Gene3D" id="6.10.160.10">
    <property type="match status" value="1"/>
</dbReference>
<dbReference type="PANTHER" id="PTHR10986">
    <property type="entry name" value="39S RIBOSOMAL PROTEIN L20"/>
    <property type="match status" value="1"/>
</dbReference>
<dbReference type="Gene3D" id="1.10.1900.20">
    <property type="entry name" value="Ribosomal protein L20"/>
    <property type="match status" value="1"/>
</dbReference>
<evidence type="ECO:0000313" key="10">
    <source>
        <dbReference type="Proteomes" id="UP000240042"/>
    </source>
</evidence>
<comment type="function">
    <text evidence="7 8">Binds directly to 23S ribosomal RNA and is necessary for the in vitro assembly process of the 50S ribosomal subunit. It is not involved in the protein synthesizing functions of that subunit.</text>
</comment>
<evidence type="ECO:0000256" key="4">
    <source>
        <dbReference type="ARBA" id="ARBA00022980"/>
    </source>
</evidence>
<dbReference type="PRINTS" id="PR00062">
    <property type="entry name" value="RIBOSOMALL20"/>
</dbReference>
<dbReference type="GO" id="GO:0006412">
    <property type="term" value="P:translation"/>
    <property type="evidence" value="ECO:0007669"/>
    <property type="project" value="InterPro"/>
</dbReference>
<protein>
    <recommendedName>
        <fullName evidence="6 7">Large ribosomal subunit protein bL20</fullName>
    </recommendedName>
</protein>
<dbReference type="GO" id="GO:0005840">
    <property type="term" value="C:ribosome"/>
    <property type="evidence" value="ECO:0007669"/>
    <property type="project" value="UniProtKB-KW"/>
</dbReference>
<keyword evidence="3 7" id="KW-0694">RNA-binding</keyword>
<dbReference type="NCBIfam" id="TIGR01032">
    <property type="entry name" value="rplT_bact"/>
    <property type="match status" value="1"/>
</dbReference>
<dbReference type="Proteomes" id="UP000240042">
    <property type="component" value="Unassembled WGS sequence"/>
</dbReference>
<dbReference type="CDD" id="cd07026">
    <property type="entry name" value="Ribosomal_L20"/>
    <property type="match status" value="1"/>
</dbReference>
<comment type="similarity">
    <text evidence="1 7 8">Belongs to the bacterial ribosomal protein bL20 family.</text>
</comment>
<dbReference type="SUPFAM" id="SSF74731">
    <property type="entry name" value="Ribosomal protein L20"/>
    <property type="match status" value="1"/>
</dbReference>
<accession>A0A1I1DDF4</accession>
<dbReference type="FunFam" id="1.10.1900.20:FF:000001">
    <property type="entry name" value="50S ribosomal protein L20"/>
    <property type="match status" value="1"/>
</dbReference>
<dbReference type="EMBL" id="FOKY01000001">
    <property type="protein sequence ID" value="SFB71088.1"/>
    <property type="molecule type" value="Genomic_DNA"/>
</dbReference>
<dbReference type="GO" id="GO:1990904">
    <property type="term" value="C:ribonucleoprotein complex"/>
    <property type="evidence" value="ECO:0007669"/>
    <property type="project" value="UniProtKB-KW"/>
</dbReference>
<evidence type="ECO:0000256" key="8">
    <source>
        <dbReference type="RuleBase" id="RU000560"/>
    </source>
</evidence>
<dbReference type="AlphaFoldDB" id="A0A1I1DDF4"/>
<evidence type="ECO:0000313" key="9">
    <source>
        <dbReference type="EMBL" id="SFB71088.1"/>
    </source>
</evidence>
<dbReference type="GO" id="GO:0019843">
    <property type="term" value="F:rRNA binding"/>
    <property type="evidence" value="ECO:0007669"/>
    <property type="project" value="UniProtKB-UniRule"/>
</dbReference>
<reference evidence="10" key="1">
    <citation type="submission" date="2016-10" db="EMBL/GenBank/DDBJ databases">
        <authorList>
            <person name="Varghese N."/>
            <person name="Submissions S."/>
        </authorList>
    </citation>
    <scope>NUCLEOTIDE SEQUENCE [LARGE SCALE GENOMIC DNA]</scope>
    <source>
        <strain evidence="10">ATCC 43811</strain>
    </source>
</reference>